<comment type="caution">
    <text evidence="2">The sequence shown here is derived from an EMBL/GenBank/DDBJ whole genome shotgun (WGS) entry which is preliminary data.</text>
</comment>
<organism evidence="2 3">
    <name type="scientific">Pleurodeles waltl</name>
    <name type="common">Iberian ribbed newt</name>
    <dbReference type="NCBI Taxonomy" id="8319"/>
    <lineage>
        <taxon>Eukaryota</taxon>
        <taxon>Metazoa</taxon>
        <taxon>Chordata</taxon>
        <taxon>Craniata</taxon>
        <taxon>Vertebrata</taxon>
        <taxon>Euteleostomi</taxon>
        <taxon>Amphibia</taxon>
        <taxon>Batrachia</taxon>
        <taxon>Caudata</taxon>
        <taxon>Salamandroidea</taxon>
        <taxon>Salamandridae</taxon>
        <taxon>Pleurodelinae</taxon>
        <taxon>Pleurodeles</taxon>
    </lineage>
</organism>
<reference evidence="2" key="1">
    <citation type="journal article" date="2022" name="bioRxiv">
        <title>Sequencing and chromosome-scale assembly of the giantPleurodeles waltlgenome.</title>
        <authorList>
            <person name="Brown T."/>
            <person name="Elewa A."/>
            <person name="Iarovenko S."/>
            <person name="Subramanian E."/>
            <person name="Araus A.J."/>
            <person name="Petzold A."/>
            <person name="Susuki M."/>
            <person name="Suzuki K.-i.T."/>
            <person name="Hayashi T."/>
            <person name="Toyoda A."/>
            <person name="Oliveira C."/>
            <person name="Osipova E."/>
            <person name="Leigh N.D."/>
            <person name="Simon A."/>
            <person name="Yun M.H."/>
        </authorList>
    </citation>
    <scope>NUCLEOTIDE SEQUENCE</scope>
    <source>
        <strain evidence="2">20211129_DDA</strain>
        <tissue evidence="2">Liver</tissue>
    </source>
</reference>
<feature type="region of interest" description="Disordered" evidence="1">
    <location>
        <begin position="35"/>
        <end position="60"/>
    </location>
</feature>
<evidence type="ECO:0000256" key="1">
    <source>
        <dbReference type="SAM" id="MobiDB-lite"/>
    </source>
</evidence>
<protein>
    <recommendedName>
        <fullName evidence="4">Secreted protein</fullName>
    </recommendedName>
</protein>
<name>A0AAV7QII1_PLEWA</name>
<sequence length="94" mass="10412">MLCADRPLRLLRCAHIRALLVDIVNLCWPAAAERGSRGHATHVQSPPDEPGAAVQQVDENRENKMDICENNIEPFMDRSGTNTALHIDKQLAKG</sequence>
<evidence type="ECO:0008006" key="4">
    <source>
        <dbReference type="Google" id="ProtNLM"/>
    </source>
</evidence>
<gene>
    <name evidence="2" type="ORF">NDU88_006722</name>
</gene>
<proteinExistence type="predicted"/>
<evidence type="ECO:0000313" key="2">
    <source>
        <dbReference type="EMBL" id="KAJ1140367.1"/>
    </source>
</evidence>
<dbReference type="AlphaFoldDB" id="A0AAV7QII1"/>
<keyword evidence="3" id="KW-1185">Reference proteome</keyword>
<dbReference type="Proteomes" id="UP001066276">
    <property type="component" value="Chromosome 6"/>
</dbReference>
<dbReference type="EMBL" id="JANPWB010000010">
    <property type="protein sequence ID" value="KAJ1140367.1"/>
    <property type="molecule type" value="Genomic_DNA"/>
</dbReference>
<evidence type="ECO:0000313" key="3">
    <source>
        <dbReference type="Proteomes" id="UP001066276"/>
    </source>
</evidence>
<accession>A0AAV7QII1</accession>